<protein>
    <recommendedName>
        <fullName evidence="3">DUF5683 domain-containing protein</fullName>
    </recommendedName>
</protein>
<feature type="transmembrane region" description="Helical" evidence="1">
    <location>
        <begin position="226"/>
        <end position="244"/>
    </location>
</feature>
<dbReference type="RefSeq" id="WP_130544319.1">
    <property type="nucleotide sequence ID" value="NZ_CP042431.1"/>
</dbReference>
<keyword evidence="1" id="KW-0472">Membrane</keyword>
<evidence type="ECO:0000256" key="1">
    <source>
        <dbReference type="SAM" id="Phobius"/>
    </source>
</evidence>
<name>A0A4Q7MBE3_9BACT</name>
<gene>
    <name evidence="4" type="ORF">EV199_5835</name>
</gene>
<keyword evidence="1" id="KW-1133">Transmembrane helix</keyword>
<proteinExistence type="predicted"/>
<feature type="chain" id="PRO_5020401199" description="DUF5683 domain-containing protein" evidence="2">
    <location>
        <begin position="19"/>
        <end position="254"/>
    </location>
</feature>
<keyword evidence="2" id="KW-0732">Signal</keyword>
<sequence length="254" mass="28653">MIRFLPAILLILMSPAFAQAKAVNPVLPPTTNETVYPLQWRLHDEVELAIIYYCDTVPVAREIKVDSGRVKADSIVPVKSDTAVKKKHSPRKAAIRSAIIPGWGQIYNKKYWKVPIVWAAVGIPAGLFVYNKNWYDRIRYALAVVENHSQNNPDSMNKVHEQLRPLVQRGQSTSLLNYRSEYRRNMDYSILFGLLLWGLNIVDATVDAHLRDFDVSDNISMRVSPAVLPGNVPGVSFVFTLGANNRTKTLPSLR</sequence>
<reference evidence="4 5" key="1">
    <citation type="submission" date="2019-02" db="EMBL/GenBank/DDBJ databases">
        <title>Genomic Encyclopedia of Type Strains, Phase IV (KMG-IV): sequencing the most valuable type-strain genomes for metagenomic binning, comparative biology and taxonomic classification.</title>
        <authorList>
            <person name="Goeker M."/>
        </authorList>
    </citation>
    <scope>NUCLEOTIDE SEQUENCE [LARGE SCALE GENOMIC DNA]</scope>
    <source>
        <strain evidence="4 5">DSM 18116</strain>
    </source>
</reference>
<keyword evidence="1" id="KW-0812">Transmembrane</keyword>
<evidence type="ECO:0000313" key="5">
    <source>
        <dbReference type="Proteomes" id="UP000293874"/>
    </source>
</evidence>
<keyword evidence="5" id="KW-1185">Reference proteome</keyword>
<dbReference type="InterPro" id="IPR043738">
    <property type="entry name" value="DUF5683"/>
</dbReference>
<comment type="caution">
    <text evidence="4">The sequence shown here is derived from an EMBL/GenBank/DDBJ whole genome shotgun (WGS) entry which is preliminary data.</text>
</comment>
<feature type="transmembrane region" description="Helical" evidence="1">
    <location>
        <begin position="188"/>
        <end position="206"/>
    </location>
</feature>
<evidence type="ECO:0000313" key="4">
    <source>
        <dbReference type="EMBL" id="RZS65081.1"/>
    </source>
</evidence>
<dbReference type="Proteomes" id="UP000293874">
    <property type="component" value="Unassembled WGS sequence"/>
</dbReference>
<dbReference type="Pfam" id="PF18935">
    <property type="entry name" value="DUF5683"/>
    <property type="match status" value="1"/>
</dbReference>
<feature type="domain" description="DUF5683" evidence="3">
    <location>
        <begin position="87"/>
        <end position="227"/>
    </location>
</feature>
<feature type="signal peptide" evidence="2">
    <location>
        <begin position="1"/>
        <end position="18"/>
    </location>
</feature>
<evidence type="ECO:0000259" key="3">
    <source>
        <dbReference type="Pfam" id="PF18935"/>
    </source>
</evidence>
<feature type="transmembrane region" description="Helical" evidence="1">
    <location>
        <begin position="111"/>
        <end position="130"/>
    </location>
</feature>
<dbReference type="AlphaFoldDB" id="A0A4Q7MBE3"/>
<accession>A0A4Q7MBE3</accession>
<organism evidence="4 5">
    <name type="scientific">Pseudobacter ginsenosidimutans</name>
    <dbReference type="NCBI Taxonomy" id="661488"/>
    <lineage>
        <taxon>Bacteria</taxon>
        <taxon>Pseudomonadati</taxon>
        <taxon>Bacteroidota</taxon>
        <taxon>Chitinophagia</taxon>
        <taxon>Chitinophagales</taxon>
        <taxon>Chitinophagaceae</taxon>
        <taxon>Pseudobacter</taxon>
    </lineage>
</organism>
<dbReference type="EMBL" id="SGXA01000006">
    <property type="protein sequence ID" value="RZS65081.1"/>
    <property type="molecule type" value="Genomic_DNA"/>
</dbReference>
<dbReference type="OrthoDB" id="9813910at2"/>
<evidence type="ECO:0000256" key="2">
    <source>
        <dbReference type="SAM" id="SignalP"/>
    </source>
</evidence>